<feature type="compositionally biased region" description="Polar residues" evidence="1">
    <location>
        <begin position="31"/>
        <end position="53"/>
    </location>
</feature>
<dbReference type="Proteomes" id="UP000287171">
    <property type="component" value="Unassembled WGS sequence"/>
</dbReference>
<keyword evidence="2" id="KW-0732">Signal</keyword>
<gene>
    <name evidence="4" type="ORF">KDA_58660</name>
</gene>
<dbReference type="InterPro" id="IPR014044">
    <property type="entry name" value="CAP_dom"/>
</dbReference>
<sequence>MKRLQSLKWVLSAIFCMLLLTACGAQGTPTDATGKGDTSNLVPSPTAQKTGKTPTVARNAKPTATPVDISMKPKPTPTPKVVPTVAPTPTPVPVIVPTQAPPAPTAPAMVPAQPPASTGGGNSMQPAAQAVFTLINQERASMGLGPLTWSAQLVQSAHNHNQTMAAANQLSHQLPGEPYFGDRERQAGVNWVAGAENIGVGYGDPTTASVGLNKAMFGEQPPDDGHRRNILSTSCTMIGIDVLVDTAHSRIWLTEDFAGV</sequence>
<feature type="signal peptide" evidence="2">
    <location>
        <begin position="1"/>
        <end position="27"/>
    </location>
</feature>
<evidence type="ECO:0000313" key="4">
    <source>
        <dbReference type="EMBL" id="GCE30382.1"/>
    </source>
</evidence>
<dbReference type="SUPFAM" id="SSF55797">
    <property type="entry name" value="PR-1-like"/>
    <property type="match status" value="1"/>
</dbReference>
<feature type="domain" description="SCP" evidence="3">
    <location>
        <begin position="133"/>
        <end position="254"/>
    </location>
</feature>
<dbReference type="Gene3D" id="3.40.33.10">
    <property type="entry name" value="CAP"/>
    <property type="match status" value="1"/>
</dbReference>
<organism evidence="4 5">
    <name type="scientific">Dictyobacter alpinus</name>
    <dbReference type="NCBI Taxonomy" id="2014873"/>
    <lineage>
        <taxon>Bacteria</taxon>
        <taxon>Bacillati</taxon>
        <taxon>Chloroflexota</taxon>
        <taxon>Ktedonobacteria</taxon>
        <taxon>Ktedonobacterales</taxon>
        <taxon>Dictyobacteraceae</taxon>
        <taxon>Dictyobacter</taxon>
    </lineage>
</organism>
<dbReference type="CDD" id="cd05379">
    <property type="entry name" value="CAP_bacterial"/>
    <property type="match status" value="1"/>
</dbReference>
<dbReference type="InterPro" id="IPR035940">
    <property type="entry name" value="CAP_sf"/>
</dbReference>
<dbReference type="Pfam" id="PF00188">
    <property type="entry name" value="CAP"/>
    <property type="match status" value="1"/>
</dbReference>
<evidence type="ECO:0000259" key="3">
    <source>
        <dbReference type="Pfam" id="PF00188"/>
    </source>
</evidence>
<keyword evidence="5" id="KW-1185">Reference proteome</keyword>
<feature type="region of interest" description="Disordered" evidence="1">
    <location>
        <begin position="31"/>
        <end position="60"/>
    </location>
</feature>
<dbReference type="RefSeq" id="WP_126630479.1">
    <property type="nucleotide sequence ID" value="NZ_BIFT01000002.1"/>
</dbReference>
<feature type="region of interest" description="Disordered" evidence="1">
    <location>
        <begin position="104"/>
        <end position="124"/>
    </location>
</feature>
<dbReference type="OrthoDB" id="9783944at2"/>
<reference evidence="5" key="1">
    <citation type="submission" date="2018-12" db="EMBL/GenBank/DDBJ databases">
        <title>Tengunoibacter tsumagoiensis gen. nov., sp. nov., Dictyobacter kobayashii sp. nov., D. alpinus sp. nov., and D. joshuensis sp. nov. and description of Dictyobacteraceae fam. nov. within the order Ktedonobacterales isolated from Tengu-no-mugimeshi.</title>
        <authorList>
            <person name="Wang C.M."/>
            <person name="Zheng Y."/>
            <person name="Sakai Y."/>
            <person name="Toyoda A."/>
            <person name="Minakuchi Y."/>
            <person name="Abe K."/>
            <person name="Yokota A."/>
            <person name="Yabe S."/>
        </authorList>
    </citation>
    <scope>NUCLEOTIDE SEQUENCE [LARGE SCALE GENOMIC DNA]</scope>
    <source>
        <strain evidence="5">Uno16</strain>
    </source>
</reference>
<proteinExistence type="predicted"/>
<comment type="caution">
    <text evidence="4">The sequence shown here is derived from an EMBL/GenBank/DDBJ whole genome shotgun (WGS) entry which is preliminary data.</text>
</comment>
<name>A0A402BGJ9_9CHLR</name>
<protein>
    <recommendedName>
        <fullName evidence="3">SCP domain-containing protein</fullName>
    </recommendedName>
</protein>
<dbReference type="PROSITE" id="PS51257">
    <property type="entry name" value="PROKAR_LIPOPROTEIN"/>
    <property type="match status" value="1"/>
</dbReference>
<evidence type="ECO:0000256" key="1">
    <source>
        <dbReference type="SAM" id="MobiDB-lite"/>
    </source>
</evidence>
<feature type="chain" id="PRO_5019405781" description="SCP domain-containing protein" evidence="2">
    <location>
        <begin position="28"/>
        <end position="260"/>
    </location>
</feature>
<dbReference type="PANTHER" id="PTHR31157">
    <property type="entry name" value="SCP DOMAIN-CONTAINING PROTEIN"/>
    <property type="match status" value="1"/>
</dbReference>
<evidence type="ECO:0000256" key="2">
    <source>
        <dbReference type="SAM" id="SignalP"/>
    </source>
</evidence>
<accession>A0A402BGJ9</accession>
<dbReference type="AlphaFoldDB" id="A0A402BGJ9"/>
<dbReference type="EMBL" id="BIFT01000002">
    <property type="protein sequence ID" value="GCE30382.1"/>
    <property type="molecule type" value="Genomic_DNA"/>
</dbReference>
<dbReference type="PANTHER" id="PTHR31157:SF1">
    <property type="entry name" value="SCP DOMAIN-CONTAINING PROTEIN"/>
    <property type="match status" value="1"/>
</dbReference>
<evidence type="ECO:0000313" key="5">
    <source>
        <dbReference type="Proteomes" id="UP000287171"/>
    </source>
</evidence>